<dbReference type="PROSITE" id="PS50812">
    <property type="entry name" value="PWWP"/>
    <property type="match status" value="2"/>
</dbReference>
<evidence type="ECO:0000259" key="3">
    <source>
        <dbReference type="PROSITE" id="PS50812"/>
    </source>
</evidence>
<organism evidence="4">
    <name type="scientific">Erythrolobus australicus</name>
    <dbReference type="NCBI Taxonomy" id="1077150"/>
    <lineage>
        <taxon>Eukaryota</taxon>
        <taxon>Rhodophyta</taxon>
        <taxon>Bangiophyceae</taxon>
        <taxon>Porphyridiales</taxon>
        <taxon>Porphyridiaceae</taxon>
        <taxon>Erythrolobus</taxon>
    </lineage>
</organism>
<accession>A0A7S1TJY7</accession>
<feature type="coiled-coil region" evidence="1">
    <location>
        <begin position="516"/>
        <end position="561"/>
    </location>
</feature>
<feature type="compositionally biased region" description="Basic and acidic residues" evidence="2">
    <location>
        <begin position="124"/>
        <end position="145"/>
    </location>
</feature>
<feature type="region of interest" description="Disordered" evidence="2">
    <location>
        <begin position="243"/>
        <end position="313"/>
    </location>
</feature>
<dbReference type="CDD" id="cd05162">
    <property type="entry name" value="PWWP"/>
    <property type="match status" value="2"/>
</dbReference>
<feature type="region of interest" description="Disordered" evidence="2">
    <location>
        <begin position="113"/>
        <end position="160"/>
    </location>
</feature>
<protein>
    <recommendedName>
        <fullName evidence="3">PWWP domain-containing protein</fullName>
    </recommendedName>
</protein>
<feature type="domain" description="PWWP" evidence="3">
    <location>
        <begin position="318"/>
        <end position="370"/>
    </location>
</feature>
<evidence type="ECO:0000256" key="1">
    <source>
        <dbReference type="SAM" id="Coils"/>
    </source>
</evidence>
<dbReference type="Gene3D" id="2.30.30.140">
    <property type="match status" value="2"/>
</dbReference>
<feature type="region of interest" description="Disordered" evidence="2">
    <location>
        <begin position="425"/>
        <end position="458"/>
    </location>
</feature>
<dbReference type="PANTHER" id="PTHR10688">
    <property type="entry name" value="PWWP DOMAIN-CONTAINING PROTEIN"/>
    <property type="match status" value="1"/>
</dbReference>
<dbReference type="SUPFAM" id="SSF63748">
    <property type="entry name" value="Tudor/PWWP/MBT"/>
    <property type="match status" value="2"/>
</dbReference>
<dbReference type="EMBL" id="HBGI01001104">
    <property type="protein sequence ID" value="CAD9238977.1"/>
    <property type="molecule type" value="Transcribed_RNA"/>
</dbReference>
<dbReference type="Pfam" id="PF00855">
    <property type="entry name" value="PWWP"/>
    <property type="match status" value="2"/>
</dbReference>
<dbReference type="InterPro" id="IPR000313">
    <property type="entry name" value="PWWP_dom"/>
</dbReference>
<keyword evidence="1" id="KW-0175">Coiled coil</keyword>
<proteinExistence type="predicted"/>
<feature type="compositionally biased region" description="Basic and acidic residues" evidence="2">
    <location>
        <begin position="10"/>
        <end position="30"/>
    </location>
</feature>
<name>A0A7S1TJY7_9RHOD</name>
<dbReference type="SMART" id="SM00293">
    <property type="entry name" value="PWWP"/>
    <property type="match status" value="2"/>
</dbReference>
<sequence>MRPWWSGGVERGEQKREEEEGEKRGEERGGKALRGGAVRGMGRKRDVPRAGEVVWGRAEGEPWWPAVVAVNARTGSHRQPNRGLYWVLFFGEEQGAWLKFRDSELRRWRNPTAQLHSKLPQQNEQRDQQLDERQGDQQSELRRDDGGDDTELTELTRLAPHHKERYADQLARAIDLARRYLTEPRVIPVSSDRAAADASENLLALTKESTFVVSATTSDEKHSDVEPFVKSIRDPEHDHFAPRATAWAAPERAPPSPNPRDLSERSGCATLDENAEEPEPSKPAVPSRALAPHGGCENLEEQPAPDMAGAGDSDGPAIGTIVWAFLRGYPWWPGILCTPPGELIWHKVHKRYGRVFWVQFLNDAGGAWLPWIPTQMVPFEPATAYTKLPGVRSKLYDKVRGAVDEAMQLISEAQNAGAWELTTAAATSAPPPESLATLPSKDRTATGTDRARRRKRTSAVLAESVLPTQIKPPRKRIHVRRRRALRAEAGGEAGQREVRAIAAPSYLAAASREDRAQRSRNELSITRRELESLRAANSMLREELERVSAELERERAAKKSACLEHGTGVKCLFAAEATLLAEELAEARMALSRVSMLNRNRDRILELANRGGSS</sequence>
<evidence type="ECO:0000256" key="2">
    <source>
        <dbReference type="SAM" id="MobiDB-lite"/>
    </source>
</evidence>
<feature type="region of interest" description="Disordered" evidence="2">
    <location>
        <begin position="1"/>
        <end position="44"/>
    </location>
</feature>
<evidence type="ECO:0000313" key="4">
    <source>
        <dbReference type="EMBL" id="CAD9238977.1"/>
    </source>
</evidence>
<dbReference type="InterPro" id="IPR052657">
    <property type="entry name" value="PDP_family_Arabidopsis"/>
</dbReference>
<feature type="compositionally biased region" description="Polar residues" evidence="2">
    <location>
        <begin position="113"/>
        <end position="123"/>
    </location>
</feature>
<gene>
    <name evidence="4" type="ORF">EAUS1353_LOCUS707</name>
</gene>
<feature type="domain" description="PWWP" evidence="3">
    <location>
        <begin position="50"/>
        <end position="98"/>
    </location>
</feature>
<reference evidence="4" key="1">
    <citation type="submission" date="2021-01" db="EMBL/GenBank/DDBJ databases">
        <authorList>
            <person name="Corre E."/>
            <person name="Pelletier E."/>
            <person name="Niang G."/>
            <person name="Scheremetjew M."/>
            <person name="Finn R."/>
            <person name="Kale V."/>
            <person name="Holt S."/>
            <person name="Cochrane G."/>
            <person name="Meng A."/>
            <person name="Brown T."/>
            <person name="Cohen L."/>
        </authorList>
    </citation>
    <scope>NUCLEOTIDE SEQUENCE</scope>
    <source>
        <strain evidence="4">CCMP3124</strain>
    </source>
</reference>
<dbReference type="AlphaFoldDB" id="A0A7S1TJY7"/>